<dbReference type="GO" id="GO:0016853">
    <property type="term" value="F:isomerase activity"/>
    <property type="evidence" value="ECO:0007669"/>
    <property type="project" value="UniProtKB-KW"/>
</dbReference>
<name>A0A1H4C7Q4_9BACT</name>
<dbReference type="InterPro" id="IPR001753">
    <property type="entry name" value="Enoyl-CoA_hydra/iso"/>
</dbReference>
<evidence type="ECO:0000313" key="4">
    <source>
        <dbReference type="Proteomes" id="UP000199409"/>
    </source>
</evidence>
<dbReference type="AlphaFoldDB" id="A0A1H4C7Q4"/>
<dbReference type="Pfam" id="PF00378">
    <property type="entry name" value="ECH_1"/>
    <property type="match status" value="1"/>
</dbReference>
<protein>
    <submittedName>
        <fullName evidence="3">Enoyl-CoA hydratase/isomerase</fullName>
    </submittedName>
</protein>
<dbReference type="InterPro" id="IPR029045">
    <property type="entry name" value="ClpP/crotonase-like_dom_sf"/>
</dbReference>
<dbReference type="Proteomes" id="UP000199409">
    <property type="component" value="Unassembled WGS sequence"/>
</dbReference>
<comment type="similarity">
    <text evidence="1 2">Belongs to the enoyl-CoA hydratase/isomerase family.</text>
</comment>
<reference evidence="3 4" key="1">
    <citation type="submission" date="2016-10" db="EMBL/GenBank/DDBJ databases">
        <authorList>
            <person name="de Groot N.N."/>
        </authorList>
    </citation>
    <scope>NUCLEOTIDE SEQUENCE [LARGE SCALE GENOMIC DNA]</scope>
    <source>
        <strain evidence="3 4">DSM 7343</strain>
    </source>
</reference>
<gene>
    <name evidence="3" type="ORF">SAMN05660420_02472</name>
</gene>
<dbReference type="SUPFAM" id="SSF52096">
    <property type="entry name" value="ClpP/crotonase"/>
    <property type="match status" value="1"/>
</dbReference>
<evidence type="ECO:0000256" key="2">
    <source>
        <dbReference type="RuleBase" id="RU003707"/>
    </source>
</evidence>
<dbReference type="InterPro" id="IPR018376">
    <property type="entry name" value="Enoyl-CoA_hyd/isom_CS"/>
</dbReference>
<dbReference type="RefSeq" id="WP_092348958.1">
    <property type="nucleotide sequence ID" value="NZ_FNQN01000007.1"/>
</dbReference>
<proteinExistence type="inferred from homology"/>
<accession>A0A1H4C7Q4</accession>
<dbReference type="PANTHER" id="PTHR11941">
    <property type="entry name" value="ENOYL-COA HYDRATASE-RELATED"/>
    <property type="match status" value="1"/>
</dbReference>
<keyword evidence="4" id="KW-1185">Reference proteome</keyword>
<dbReference type="OrthoDB" id="9807606at2"/>
<dbReference type="STRING" id="37625.SAMN05660420_02472"/>
<evidence type="ECO:0000256" key="1">
    <source>
        <dbReference type="ARBA" id="ARBA00005254"/>
    </source>
</evidence>
<keyword evidence="3" id="KW-0413">Isomerase</keyword>
<dbReference type="GO" id="GO:0006635">
    <property type="term" value="P:fatty acid beta-oxidation"/>
    <property type="evidence" value="ECO:0007669"/>
    <property type="project" value="TreeGrafter"/>
</dbReference>
<dbReference type="CDD" id="cd06558">
    <property type="entry name" value="crotonase-like"/>
    <property type="match status" value="1"/>
</dbReference>
<dbReference type="PANTHER" id="PTHR11941:SF54">
    <property type="entry name" value="ENOYL-COA HYDRATASE, MITOCHONDRIAL"/>
    <property type="match status" value="1"/>
</dbReference>
<evidence type="ECO:0000313" key="3">
    <source>
        <dbReference type="EMBL" id="SEA56333.1"/>
    </source>
</evidence>
<dbReference type="EMBL" id="FNQN01000007">
    <property type="protein sequence ID" value="SEA56333.1"/>
    <property type="molecule type" value="Genomic_DNA"/>
</dbReference>
<sequence length="160" mass="17506">MMKIEKQFMYCDIENKIAHLVFNRPPLNLFTLGVFAEFSEISEDLKGLVGRDEVRVVVLSSAVEKAFSAGDDVREGPKTSDEAVKQNEIARAALKKMSSLPVPMIAALNGYVLGGGMVLALTCDYAIAADNTKYAFPEINFGMFPNWGGNACSRSKIFNT</sequence>
<dbReference type="Gene3D" id="3.90.226.10">
    <property type="entry name" value="2-enoyl-CoA Hydratase, Chain A, domain 1"/>
    <property type="match status" value="1"/>
</dbReference>
<organism evidence="3 4">
    <name type="scientific">Desulfuromusa kysingii</name>
    <dbReference type="NCBI Taxonomy" id="37625"/>
    <lineage>
        <taxon>Bacteria</taxon>
        <taxon>Pseudomonadati</taxon>
        <taxon>Thermodesulfobacteriota</taxon>
        <taxon>Desulfuromonadia</taxon>
        <taxon>Desulfuromonadales</taxon>
        <taxon>Geopsychrobacteraceae</taxon>
        <taxon>Desulfuromusa</taxon>
    </lineage>
</organism>
<dbReference type="PROSITE" id="PS00166">
    <property type="entry name" value="ENOYL_COA_HYDRATASE"/>
    <property type="match status" value="1"/>
</dbReference>